<organism evidence="3 4">
    <name type="scientific">Rhizorhabdus histidinilytica</name>
    <dbReference type="NCBI Taxonomy" id="439228"/>
    <lineage>
        <taxon>Bacteria</taxon>
        <taxon>Pseudomonadati</taxon>
        <taxon>Pseudomonadota</taxon>
        <taxon>Alphaproteobacteria</taxon>
        <taxon>Sphingomonadales</taxon>
        <taxon>Sphingomonadaceae</taxon>
        <taxon>Rhizorhabdus</taxon>
    </lineage>
</organism>
<feature type="transmembrane region" description="Helical" evidence="1">
    <location>
        <begin position="229"/>
        <end position="248"/>
    </location>
</feature>
<proteinExistence type="predicted"/>
<evidence type="ECO:0000259" key="2">
    <source>
        <dbReference type="Pfam" id="PF01757"/>
    </source>
</evidence>
<dbReference type="EMBL" id="FUYM01000002">
    <property type="protein sequence ID" value="SKB38952.1"/>
    <property type="molecule type" value="Genomic_DNA"/>
</dbReference>
<evidence type="ECO:0000256" key="1">
    <source>
        <dbReference type="SAM" id="Phobius"/>
    </source>
</evidence>
<dbReference type="Pfam" id="PF01757">
    <property type="entry name" value="Acyl_transf_3"/>
    <property type="match status" value="1"/>
</dbReference>
<feature type="transmembrane region" description="Helical" evidence="1">
    <location>
        <begin position="21"/>
        <end position="42"/>
    </location>
</feature>
<name>A0A1T5AVF1_9SPHN</name>
<feature type="transmembrane region" description="Helical" evidence="1">
    <location>
        <begin position="300"/>
        <end position="319"/>
    </location>
</feature>
<dbReference type="GO" id="GO:0016747">
    <property type="term" value="F:acyltransferase activity, transferring groups other than amino-acyl groups"/>
    <property type="evidence" value="ECO:0007669"/>
    <property type="project" value="InterPro"/>
</dbReference>
<keyword evidence="3" id="KW-0808">Transferase</keyword>
<dbReference type="InterPro" id="IPR002656">
    <property type="entry name" value="Acyl_transf_3_dom"/>
</dbReference>
<accession>A0A1T5AVF1</accession>
<evidence type="ECO:0000313" key="4">
    <source>
        <dbReference type="Proteomes" id="UP000189818"/>
    </source>
</evidence>
<feature type="transmembrane region" description="Helical" evidence="1">
    <location>
        <begin position="69"/>
        <end position="90"/>
    </location>
</feature>
<keyword evidence="4" id="KW-1185">Reference proteome</keyword>
<feature type="transmembrane region" description="Helical" evidence="1">
    <location>
        <begin position="181"/>
        <end position="196"/>
    </location>
</feature>
<dbReference type="Proteomes" id="UP000189818">
    <property type="component" value="Unassembled WGS sequence"/>
</dbReference>
<dbReference type="STRING" id="439228.SAMN06295920_102260"/>
<feature type="transmembrane region" description="Helical" evidence="1">
    <location>
        <begin position="111"/>
        <end position="130"/>
    </location>
</feature>
<evidence type="ECO:0000313" key="3">
    <source>
        <dbReference type="EMBL" id="SKB38952.1"/>
    </source>
</evidence>
<dbReference type="AlphaFoldDB" id="A0A1T5AVF1"/>
<protein>
    <submittedName>
        <fullName evidence="3">Acyltransferase family protein</fullName>
    </submittedName>
</protein>
<feature type="transmembrane region" description="Helical" evidence="1">
    <location>
        <begin position="331"/>
        <end position="353"/>
    </location>
</feature>
<feature type="domain" description="Acyltransferase 3" evidence="2">
    <location>
        <begin position="25"/>
        <end position="349"/>
    </location>
</feature>
<gene>
    <name evidence="3" type="ORF">SAMN06295920_102260</name>
</gene>
<keyword evidence="1" id="KW-0472">Membrane</keyword>
<sequence length="386" mass="41959">MSRMLPPDAPARRMARPAFPPVSQAIGLARLLCILGIVYVHAWTGLGGDQMAAQMGSAQDVLRWTVVELFGRSAVPLLSMVSGWLVAGSLARRGAKPFLDSKARTILLPMILWNAIAMVLVVGAATLGWARAPLLGDTRWIADNLFNLTRAGDINVQTAFLRDLFLCMLAAPLLVRLRNRWLLLIGALAALWWVSLFKFPLLLRPTILLFFVGGILARRHGLAERAAMLPLWQAVLPFLLIVPVKIWLSIENGGLADFHLHATAAVDLLTRSTASLLVWRGAIALASRPVGARLLAYERYAFFLFCCHLLFMWLVAPGIGEVTGTMGSPLWPAFFLLQPVLAFGFAILLATAVEAVSPKFAELLSGGRLGRDQAASPAARPLAQAH</sequence>
<keyword evidence="1" id="KW-1133">Transmembrane helix</keyword>
<keyword evidence="3" id="KW-0012">Acyltransferase</keyword>
<keyword evidence="1" id="KW-0812">Transmembrane</keyword>
<reference evidence="4" key="1">
    <citation type="submission" date="2017-02" db="EMBL/GenBank/DDBJ databases">
        <authorList>
            <person name="Varghese N."/>
            <person name="Submissions S."/>
        </authorList>
    </citation>
    <scope>NUCLEOTIDE SEQUENCE [LARGE SCALE GENOMIC DNA]</scope>
    <source>
        <strain evidence="4">UM2</strain>
    </source>
</reference>